<accession>A0AC35GLT7</accession>
<reference evidence="2" key="1">
    <citation type="submission" date="2022-11" db="UniProtKB">
        <authorList>
            <consortium name="WormBaseParasite"/>
        </authorList>
    </citation>
    <scope>IDENTIFICATION</scope>
</reference>
<protein>
    <submittedName>
        <fullName evidence="2">C-type lectin domain-containing protein</fullName>
    </submittedName>
</protein>
<evidence type="ECO:0000313" key="2">
    <source>
        <dbReference type="WBParaSite" id="PS1159_v2.g6369.t1"/>
    </source>
</evidence>
<organism evidence="1 2">
    <name type="scientific">Panagrolaimus sp. PS1159</name>
    <dbReference type="NCBI Taxonomy" id="55785"/>
    <lineage>
        <taxon>Eukaryota</taxon>
        <taxon>Metazoa</taxon>
        <taxon>Ecdysozoa</taxon>
        <taxon>Nematoda</taxon>
        <taxon>Chromadorea</taxon>
        <taxon>Rhabditida</taxon>
        <taxon>Tylenchina</taxon>
        <taxon>Panagrolaimomorpha</taxon>
        <taxon>Panagrolaimoidea</taxon>
        <taxon>Panagrolaimidae</taxon>
        <taxon>Panagrolaimus</taxon>
    </lineage>
</organism>
<dbReference type="WBParaSite" id="PS1159_v2.g6369.t1">
    <property type="protein sequence ID" value="PS1159_v2.g6369.t1"/>
    <property type="gene ID" value="PS1159_v2.g6369"/>
</dbReference>
<proteinExistence type="predicted"/>
<sequence length="140" mass="16379">MNCRALKSNLASINDKTENELALRIIKSTPYQGSRFVWFGLRHEASRSHKAQAPGDKRSEEYGEYFKIYLGYNVDGTPVSNFTYFGKDQPNGINLQKENCFLYHHEFEGNKKREWHDYNCETQKAWSLCRKVASTIPYKK</sequence>
<dbReference type="Proteomes" id="UP000887580">
    <property type="component" value="Unplaced"/>
</dbReference>
<evidence type="ECO:0000313" key="1">
    <source>
        <dbReference type="Proteomes" id="UP000887580"/>
    </source>
</evidence>
<name>A0AC35GLT7_9BILA</name>